<dbReference type="HOGENOM" id="CLU_797713_0_0_1"/>
<dbReference type="Gene3D" id="1.20.1070.10">
    <property type="entry name" value="Rhodopsin 7-helix transmembrane proteins"/>
    <property type="match status" value="1"/>
</dbReference>
<dbReference type="Pfam" id="PF00001">
    <property type="entry name" value="7tm_1"/>
    <property type="match status" value="1"/>
</dbReference>
<evidence type="ECO:0000256" key="1">
    <source>
        <dbReference type="ARBA" id="ARBA00004141"/>
    </source>
</evidence>
<dbReference type="AlphaFoldDB" id="B3S9F8"/>
<dbReference type="CDD" id="cd00637">
    <property type="entry name" value="7tm_classA_rhodopsin-like"/>
    <property type="match status" value="1"/>
</dbReference>
<keyword evidence="3 8" id="KW-1133">Transmembrane helix</keyword>
<dbReference type="PhylomeDB" id="B3S9F8"/>
<proteinExistence type="predicted"/>
<evidence type="ECO:0000256" key="5">
    <source>
        <dbReference type="ARBA" id="ARBA00023136"/>
    </source>
</evidence>
<dbReference type="CTD" id="6758106"/>
<feature type="transmembrane region" description="Helical" evidence="8">
    <location>
        <begin position="73"/>
        <end position="97"/>
    </location>
</feature>
<evidence type="ECO:0000256" key="3">
    <source>
        <dbReference type="ARBA" id="ARBA00022989"/>
    </source>
</evidence>
<feature type="transmembrane region" description="Helical" evidence="8">
    <location>
        <begin position="202"/>
        <end position="227"/>
    </location>
</feature>
<evidence type="ECO:0000256" key="8">
    <source>
        <dbReference type="SAM" id="Phobius"/>
    </source>
</evidence>
<feature type="transmembrane region" description="Helical" evidence="8">
    <location>
        <begin position="109"/>
        <end position="137"/>
    </location>
</feature>
<evidence type="ECO:0000256" key="7">
    <source>
        <dbReference type="ARBA" id="ARBA00023224"/>
    </source>
</evidence>
<keyword evidence="2 8" id="KW-0812">Transmembrane</keyword>
<dbReference type="SUPFAM" id="SSF81321">
    <property type="entry name" value="Family A G protein-coupled receptor-like"/>
    <property type="match status" value="1"/>
</dbReference>
<evidence type="ECO:0000256" key="6">
    <source>
        <dbReference type="ARBA" id="ARBA00023170"/>
    </source>
</evidence>
<evidence type="ECO:0000259" key="9">
    <source>
        <dbReference type="PROSITE" id="PS50262"/>
    </source>
</evidence>
<dbReference type="OrthoDB" id="6117944at2759"/>
<organism evidence="10 11">
    <name type="scientific">Trichoplax adhaerens</name>
    <name type="common">Trichoplax reptans</name>
    <dbReference type="NCBI Taxonomy" id="10228"/>
    <lineage>
        <taxon>Eukaryota</taxon>
        <taxon>Metazoa</taxon>
        <taxon>Placozoa</taxon>
        <taxon>Uniplacotomia</taxon>
        <taxon>Trichoplacea</taxon>
        <taxon>Trichoplacidae</taxon>
        <taxon>Trichoplax</taxon>
    </lineage>
</organism>
<sequence length="348" mass="39682">MHKGKYVDRINFKSSKSKAKVVLVHITNPVPLTSIQITAVIGTFLSMISFLANGYVLYIIYGNKEMRSGTYYGLINVSIANLLVAAFYPFTPIFMLITYNSPLKHSVWITYIMCSVTVPIAIVSLMVANSTLAFIAVEKYYTLNQDCTLKRKVKKSKIFAVLVGLWFITMIQHWPRTVLVMDMSYIQGICTVYTDNSVSRRIMLTLSAAGIAIPFVIMCICHTKIVWKLKQRHRFFISAAILKDLKLQNFRETNVSNQKLNNAVKILRHVALSQFLCSFCWLFGFYATVLGYAYKASPFTIGLSYAFMYVCGVLTGLYGPILYIFYIKRFRQPLQNCFIAFWSILKVA</sequence>
<dbReference type="GO" id="GO:0016020">
    <property type="term" value="C:membrane"/>
    <property type="evidence" value="ECO:0007669"/>
    <property type="project" value="UniProtKB-SubCell"/>
</dbReference>
<evidence type="ECO:0000256" key="4">
    <source>
        <dbReference type="ARBA" id="ARBA00023040"/>
    </source>
</evidence>
<name>B3S9F8_TRIAD</name>
<protein>
    <recommendedName>
        <fullName evidence="9">G-protein coupled receptors family 1 profile domain-containing protein</fullName>
    </recommendedName>
</protein>
<dbReference type="PANTHER" id="PTHR24243">
    <property type="entry name" value="G-PROTEIN COUPLED RECEPTOR"/>
    <property type="match status" value="1"/>
</dbReference>
<dbReference type="GeneID" id="6758106"/>
<accession>B3S9F8</accession>
<comment type="subcellular location">
    <subcellularLocation>
        <location evidence="1">Membrane</location>
        <topology evidence="1">Multi-pass membrane protein</topology>
    </subcellularLocation>
</comment>
<dbReference type="KEGG" id="tad:TRIADDRAFT_60891"/>
<keyword evidence="6" id="KW-0675">Receptor</keyword>
<dbReference type="InterPro" id="IPR017452">
    <property type="entry name" value="GPCR_Rhodpsn_7TM"/>
</dbReference>
<keyword evidence="5 8" id="KW-0472">Membrane</keyword>
<evidence type="ECO:0000313" key="10">
    <source>
        <dbReference type="EMBL" id="EDV20693.1"/>
    </source>
</evidence>
<feature type="domain" description="G-protein coupled receptors family 1 profile" evidence="9">
    <location>
        <begin position="52"/>
        <end position="323"/>
    </location>
</feature>
<feature type="transmembrane region" description="Helical" evidence="8">
    <location>
        <begin position="275"/>
        <end position="294"/>
    </location>
</feature>
<keyword evidence="7" id="KW-0807">Transducer</keyword>
<feature type="transmembrane region" description="Helical" evidence="8">
    <location>
        <begin position="306"/>
        <end position="326"/>
    </location>
</feature>
<reference evidence="10 11" key="1">
    <citation type="journal article" date="2008" name="Nature">
        <title>The Trichoplax genome and the nature of placozoans.</title>
        <authorList>
            <person name="Srivastava M."/>
            <person name="Begovic E."/>
            <person name="Chapman J."/>
            <person name="Putnam N.H."/>
            <person name="Hellsten U."/>
            <person name="Kawashima T."/>
            <person name="Kuo A."/>
            <person name="Mitros T."/>
            <person name="Salamov A."/>
            <person name="Carpenter M.L."/>
            <person name="Signorovitch A.Y."/>
            <person name="Moreno M.A."/>
            <person name="Kamm K."/>
            <person name="Grimwood J."/>
            <person name="Schmutz J."/>
            <person name="Shapiro H."/>
            <person name="Grigoriev I.V."/>
            <person name="Buss L.W."/>
            <person name="Schierwater B."/>
            <person name="Dellaporta S.L."/>
            <person name="Rokhsar D.S."/>
        </authorList>
    </citation>
    <scope>NUCLEOTIDE SEQUENCE [LARGE SCALE GENOMIC DNA]</scope>
    <source>
        <strain evidence="10 11">Grell-BS-1999</strain>
    </source>
</reference>
<dbReference type="InterPro" id="IPR000276">
    <property type="entry name" value="GPCR_Rhodpsn"/>
</dbReference>
<dbReference type="PROSITE" id="PS50262">
    <property type="entry name" value="G_PROTEIN_RECEP_F1_2"/>
    <property type="match status" value="1"/>
</dbReference>
<keyword evidence="4" id="KW-0297">G-protein coupled receptor</keyword>
<dbReference type="Proteomes" id="UP000009022">
    <property type="component" value="Unassembled WGS sequence"/>
</dbReference>
<dbReference type="GO" id="GO:0004930">
    <property type="term" value="F:G protein-coupled receptor activity"/>
    <property type="evidence" value="ECO:0007669"/>
    <property type="project" value="UniProtKB-KW"/>
</dbReference>
<keyword evidence="11" id="KW-1185">Reference proteome</keyword>
<dbReference type="InParanoid" id="B3S9F8"/>
<feature type="transmembrane region" description="Helical" evidence="8">
    <location>
        <begin position="158"/>
        <end position="175"/>
    </location>
</feature>
<dbReference type="PRINTS" id="PR00237">
    <property type="entry name" value="GPCRRHODOPSN"/>
</dbReference>
<feature type="transmembrane region" description="Helical" evidence="8">
    <location>
        <begin position="37"/>
        <end position="61"/>
    </location>
</feature>
<gene>
    <name evidence="10" type="ORF">TRIADDRAFT_60891</name>
</gene>
<dbReference type="RefSeq" id="XP_002116893.1">
    <property type="nucleotide sequence ID" value="XM_002116857.1"/>
</dbReference>
<evidence type="ECO:0000256" key="2">
    <source>
        <dbReference type="ARBA" id="ARBA00022692"/>
    </source>
</evidence>
<dbReference type="EMBL" id="DS985258">
    <property type="protein sequence ID" value="EDV20693.1"/>
    <property type="molecule type" value="Genomic_DNA"/>
</dbReference>
<evidence type="ECO:0000313" key="11">
    <source>
        <dbReference type="Proteomes" id="UP000009022"/>
    </source>
</evidence>
<dbReference type="PANTHER" id="PTHR24243:SF208">
    <property type="entry name" value="PYROKININ-1 RECEPTOR"/>
    <property type="match status" value="1"/>
</dbReference>